<reference evidence="1 2" key="1">
    <citation type="submission" date="2015-05" db="EMBL/GenBank/DDBJ databases">
        <title>Photobacterium galathea sp. nov.</title>
        <authorList>
            <person name="Machado H."/>
            <person name="Gram L."/>
        </authorList>
    </citation>
    <scope>NUCLEOTIDE SEQUENCE [LARGE SCALE GENOMIC DNA]</scope>
    <source>
        <strain evidence="1 2">CGMCC 1.12159</strain>
    </source>
</reference>
<gene>
    <name evidence="1" type="ORF">ABT56_10975</name>
</gene>
<protein>
    <submittedName>
        <fullName evidence="1">Uncharacterized protein</fullName>
    </submittedName>
</protein>
<keyword evidence="2" id="KW-1185">Reference proteome</keyword>
<organism evidence="1 2">
    <name type="scientific">Photobacterium aquae</name>
    <dbReference type="NCBI Taxonomy" id="1195763"/>
    <lineage>
        <taxon>Bacteria</taxon>
        <taxon>Pseudomonadati</taxon>
        <taxon>Pseudomonadota</taxon>
        <taxon>Gammaproteobacteria</taxon>
        <taxon>Vibrionales</taxon>
        <taxon>Vibrionaceae</taxon>
        <taxon>Photobacterium</taxon>
    </lineage>
</organism>
<dbReference type="STRING" id="1195763.ABT56_10975"/>
<evidence type="ECO:0000313" key="2">
    <source>
        <dbReference type="Proteomes" id="UP000036097"/>
    </source>
</evidence>
<name>A0A0J1H187_9GAMM</name>
<evidence type="ECO:0000313" key="1">
    <source>
        <dbReference type="EMBL" id="KLV05586.1"/>
    </source>
</evidence>
<accession>A0A0J1H187</accession>
<dbReference type="PATRIC" id="fig|1195763.3.peg.2303"/>
<sequence length="141" mass="15731">MVKHGLTKIQKRQVALSIFMEVSVSFESFQRFLSIVTDSGFSQEDLVSNLIGFYIGVGDITQEKAIELCHPVSKQVALSVWDKEGAVGKNKNNNWRPKYANSTVHINSNQCADECLVSGTTFPDVFTKIKPVRKGFLYVNA</sequence>
<comment type="caution">
    <text evidence="1">The sequence shown here is derived from an EMBL/GenBank/DDBJ whole genome shotgun (WGS) entry which is preliminary data.</text>
</comment>
<dbReference type="EMBL" id="LDOT01000013">
    <property type="protein sequence ID" value="KLV05586.1"/>
    <property type="molecule type" value="Genomic_DNA"/>
</dbReference>
<dbReference type="AlphaFoldDB" id="A0A0J1H187"/>
<dbReference type="Proteomes" id="UP000036097">
    <property type="component" value="Unassembled WGS sequence"/>
</dbReference>
<proteinExistence type="predicted"/>